<dbReference type="Proteomes" id="UP000887013">
    <property type="component" value="Unassembled WGS sequence"/>
</dbReference>
<dbReference type="OrthoDB" id="6436825at2759"/>
<evidence type="ECO:0000313" key="1">
    <source>
        <dbReference type="EMBL" id="GFT81308.1"/>
    </source>
</evidence>
<evidence type="ECO:0000313" key="2">
    <source>
        <dbReference type="Proteomes" id="UP000887013"/>
    </source>
</evidence>
<dbReference type="PANTHER" id="PTHR38681">
    <property type="entry name" value="RETROVIRUS-RELATED POL POLYPROTEIN FROM TRANSPOSON 412-LIKE PROTEIN-RELATED"/>
    <property type="match status" value="1"/>
</dbReference>
<dbReference type="EMBL" id="BMAW01118744">
    <property type="protein sequence ID" value="GFT81308.1"/>
    <property type="molecule type" value="Genomic_DNA"/>
</dbReference>
<dbReference type="PANTHER" id="PTHR38681:SF1">
    <property type="entry name" value="RETROVIRUS-RELATED POL POLYPROTEIN FROM TRANSPOSON 412-LIKE PROTEIN"/>
    <property type="match status" value="1"/>
</dbReference>
<sequence>MVINNFFVNPTLSSCSHVFLRIDKVRSPLTPPYSGTHMVKNQYDKFFVIDLEGKSVTITIVRLKPAYEFSEEIPPRVSPKANQSFSLAEKLLQNENTLSKNVRKTRYGRHVHFSKRL</sequence>
<accession>A0A8X6PR83</accession>
<protein>
    <submittedName>
        <fullName evidence="1">Transposon Tf2-6 polyprotein</fullName>
    </submittedName>
</protein>
<organism evidence="1 2">
    <name type="scientific">Nephila pilipes</name>
    <name type="common">Giant wood spider</name>
    <name type="synonym">Nephila maculata</name>
    <dbReference type="NCBI Taxonomy" id="299642"/>
    <lineage>
        <taxon>Eukaryota</taxon>
        <taxon>Metazoa</taxon>
        <taxon>Ecdysozoa</taxon>
        <taxon>Arthropoda</taxon>
        <taxon>Chelicerata</taxon>
        <taxon>Arachnida</taxon>
        <taxon>Araneae</taxon>
        <taxon>Araneomorphae</taxon>
        <taxon>Entelegynae</taxon>
        <taxon>Araneoidea</taxon>
        <taxon>Nephilidae</taxon>
        <taxon>Nephila</taxon>
    </lineage>
</organism>
<proteinExistence type="predicted"/>
<dbReference type="AlphaFoldDB" id="A0A8X6PR83"/>
<comment type="caution">
    <text evidence="1">The sequence shown here is derived from an EMBL/GenBank/DDBJ whole genome shotgun (WGS) entry which is preliminary data.</text>
</comment>
<gene>
    <name evidence="1" type="primary">Tf2-6_118</name>
    <name evidence="1" type="ORF">NPIL_687461</name>
</gene>
<keyword evidence="2" id="KW-1185">Reference proteome</keyword>
<reference evidence="1" key="1">
    <citation type="submission" date="2020-08" db="EMBL/GenBank/DDBJ databases">
        <title>Multicomponent nature underlies the extraordinary mechanical properties of spider dragline silk.</title>
        <authorList>
            <person name="Kono N."/>
            <person name="Nakamura H."/>
            <person name="Mori M."/>
            <person name="Yoshida Y."/>
            <person name="Ohtoshi R."/>
            <person name="Malay A.D."/>
            <person name="Moran D.A.P."/>
            <person name="Tomita M."/>
            <person name="Numata K."/>
            <person name="Arakawa K."/>
        </authorList>
    </citation>
    <scope>NUCLEOTIDE SEQUENCE</scope>
</reference>
<name>A0A8X6PR83_NEPPI</name>